<evidence type="ECO:0000313" key="2">
    <source>
        <dbReference type="Proteomes" id="UP001281410"/>
    </source>
</evidence>
<evidence type="ECO:0000313" key="1">
    <source>
        <dbReference type="EMBL" id="KAK3230205.1"/>
    </source>
</evidence>
<organism evidence="1 2">
    <name type="scientific">Dipteronia sinensis</name>
    <dbReference type="NCBI Taxonomy" id="43782"/>
    <lineage>
        <taxon>Eukaryota</taxon>
        <taxon>Viridiplantae</taxon>
        <taxon>Streptophyta</taxon>
        <taxon>Embryophyta</taxon>
        <taxon>Tracheophyta</taxon>
        <taxon>Spermatophyta</taxon>
        <taxon>Magnoliopsida</taxon>
        <taxon>eudicotyledons</taxon>
        <taxon>Gunneridae</taxon>
        <taxon>Pentapetalae</taxon>
        <taxon>rosids</taxon>
        <taxon>malvids</taxon>
        <taxon>Sapindales</taxon>
        <taxon>Sapindaceae</taxon>
        <taxon>Hippocastanoideae</taxon>
        <taxon>Acereae</taxon>
        <taxon>Dipteronia</taxon>
    </lineage>
</organism>
<sequence>MEIGELDVDYVARQLHEALNRKSLPLLANSEGCLGGHLRNQNPIVAYEARGERGNRLLYGNGFSLVGIRSVS</sequence>
<name>A0AAE0B6H3_9ROSI</name>
<dbReference type="EMBL" id="JANJYJ010000001">
    <property type="protein sequence ID" value="KAK3230205.1"/>
    <property type="molecule type" value="Genomic_DNA"/>
</dbReference>
<gene>
    <name evidence="1" type="ORF">Dsin_002086</name>
</gene>
<comment type="caution">
    <text evidence="1">The sequence shown here is derived from an EMBL/GenBank/DDBJ whole genome shotgun (WGS) entry which is preliminary data.</text>
</comment>
<keyword evidence="2" id="KW-1185">Reference proteome</keyword>
<proteinExistence type="predicted"/>
<reference evidence="1" key="1">
    <citation type="journal article" date="2023" name="Plant J.">
        <title>Genome sequences and population genomics provide insights into the demographic history, inbreeding, and mutation load of two 'living fossil' tree species of Dipteronia.</title>
        <authorList>
            <person name="Feng Y."/>
            <person name="Comes H.P."/>
            <person name="Chen J."/>
            <person name="Zhu S."/>
            <person name="Lu R."/>
            <person name="Zhang X."/>
            <person name="Li P."/>
            <person name="Qiu J."/>
            <person name="Olsen K.M."/>
            <person name="Qiu Y."/>
        </authorList>
    </citation>
    <scope>NUCLEOTIDE SEQUENCE</scope>
    <source>
        <strain evidence="1">NBL</strain>
    </source>
</reference>
<dbReference type="Proteomes" id="UP001281410">
    <property type="component" value="Unassembled WGS sequence"/>
</dbReference>
<dbReference type="AlphaFoldDB" id="A0AAE0B6H3"/>
<protein>
    <submittedName>
        <fullName evidence="1">Uncharacterized protein</fullName>
    </submittedName>
</protein>
<accession>A0AAE0B6H3</accession>